<feature type="domain" description="Methyl-accepting transducer" evidence="4">
    <location>
        <begin position="1"/>
        <end position="200"/>
    </location>
</feature>
<dbReference type="PANTHER" id="PTHR32089">
    <property type="entry name" value="METHYL-ACCEPTING CHEMOTAXIS PROTEIN MCPB"/>
    <property type="match status" value="1"/>
</dbReference>
<dbReference type="PROSITE" id="PS50111">
    <property type="entry name" value="CHEMOTAXIS_TRANSDUC_2"/>
    <property type="match status" value="1"/>
</dbReference>
<evidence type="ECO:0000256" key="3">
    <source>
        <dbReference type="PROSITE-ProRule" id="PRU00284"/>
    </source>
</evidence>
<dbReference type="Pfam" id="PF00015">
    <property type="entry name" value="MCPsignal"/>
    <property type="match status" value="1"/>
</dbReference>
<reference evidence="6" key="1">
    <citation type="journal article" date="2019" name="Int. J. Syst. Evol. Microbiol.">
        <title>The Global Catalogue of Microorganisms (GCM) 10K type strain sequencing project: providing services to taxonomists for standard genome sequencing and annotation.</title>
        <authorList>
            <consortium name="The Broad Institute Genomics Platform"/>
            <consortium name="The Broad Institute Genome Sequencing Center for Infectious Disease"/>
            <person name="Wu L."/>
            <person name="Ma J."/>
        </authorList>
    </citation>
    <scope>NUCLEOTIDE SEQUENCE [LARGE SCALE GENOMIC DNA]</scope>
    <source>
        <strain evidence="6">CCUG 53816</strain>
    </source>
</reference>
<dbReference type="PRINTS" id="PR00260">
    <property type="entry name" value="CHEMTRNSDUCR"/>
</dbReference>
<name>A0ABV7ZLU2_9HELI</name>
<dbReference type="SMART" id="SM00283">
    <property type="entry name" value="MA"/>
    <property type="match status" value="1"/>
</dbReference>
<dbReference type="Proteomes" id="UP001595783">
    <property type="component" value="Unassembled WGS sequence"/>
</dbReference>
<comment type="similarity">
    <text evidence="2">Belongs to the methyl-accepting chemotaxis (MCP) protein family.</text>
</comment>
<protein>
    <submittedName>
        <fullName evidence="5">Methyl-accepting chemotaxis protein</fullName>
    </submittedName>
</protein>
<evidence type="ECO:0000313" key="5">
    <source>
        <dbReference type="EMBL" id="MFC3848386.1"/>
    </source>
</evidence>
<sequence>MQTGDTLGEVRSKIQDFSANLANNAQLGVEFSNRLEETSKNTENIKAVLTIISDIADQTNLLALNAAIEAARAGEHGRGFAVVADEVRKLAEKTQNSLTEINTTVNEVVQSVSSISQSLHSNAQEILKTSELTSALQEIVDANVQNIQTVINATTKDVEEFKGVADATKAIVEEIQEISKFASLNYQSVQDMSKASSSLNDMASVFDLELGKFKV</sequence>
<dbReference type="SUPFAM" id="SSF58104">
    <property type="entry name" value="Methyl-accepting chemotaxis protein (MCP) signaling domain"/>
    <property type="match status" value="1"/>
</dbReference>
<dbReference type="Gene3D" id="1.10.287.950">
    <property type="entry name" value="Methyl-accepting chemotaxis protein"/>
    <property type="match status" value="1"/>
</dbReference>
<evidence type="ECO:0000256" key="2">
    <source>
        <dbReference type="ARBA" id="ARBA00029447"/>
    </source>
</evidence>
<accession>A0ABV7ZLU2</accession>
<organism evidence="5 6">
    <name type="scientific">Helicobacter baculiformis</name>
    <dbReference type="NCBI Taxonomy" id="427351"/>
    <lineage>
        <taxon>Bacteria</taxon>
        <taxon>Pseudomonadati</taxon>
        <taxon>Campylobacterota</taxon>
        <taxon>Epsilonproteobacteria</taxon>
        <taxon>Campylobacterales</taxon>
        <taxon>Helicobacteraceae</taxon>
        <taxon>Helicobacter</taxon>
    </lineage>
</organism>
<keyword evidence="6" id="KW-1185">Reference proteome</keyword>
<dbReference type="EMBL" id="JBHRZO010000049">
    <property type="protein sequence ID" value="MFC3848386.1"/>
    <property type="molecule type" value="Genomic_DNA"/>
</dbReference>
<evidence type="ECO:0000259" key="4">
    <source>
        <dbReference type="PROSITE" id="PS50111"/>
    </source>
</evidence>
<dbReference type="InterPro" id="IPR004090">
    <property type="entry name" value="Chemotax_Me-accpt_rcpt"/>
</dbReference>
<dbReference type="InterPro" id="IPR004089">
    <property type="entry name" value="MCPsignal_dom"/>
</dbReference>
<gene>
    <name evidence="5" type="ORF">ACFOPX_07665</name>
</gene>
<comment type="caution">
    <text evidence="5">The sequence shown here is derived from an EMBL/GenBank/DDBJ whole genome shotgun (WGS) entry which is preliminary data.</text>
</comment>
<proteinExistence type="inferred from homology"/>
<evidence type="ECO:0000256" key="1">
    <source>
        <dbReference type="ARBA" id="ARBA00023224"/>
    </source>
</evidence>
<dbReference type="RefSeq" id="WP_158653136.1">
    <property type="nucleotide sequence ID" value="NZ_FZMF01000067.1"/>
</dbReference>
<keyword evidence="1 3" id="KW-0807">Transducer</keyword>
<dbReference type="PANTHER" id="PTHR32089:SF112">
    <property type="entry name" value="LYSOZYME-LIKE PROTEIN-RELATED"/>
    <property type="match status" value="1"/>
</dbReference>
<evidence type="ECO:0000313" key="6">
    <source>
        <dbReference type="Proteomes" id="UP001595783"/>
    </source>
</evidence>